<dbReference type="EMBL" id="KN840653">
    <property type="protein sequence ID" value="KIP02792.1"/>
    <property type="molecule type" value="Genomic_DNA"/>
</dbReference>
<name>A0A0C3S119_PHLG1</name>
<accession>A0A0C3S119</accession>
<dbReference type="OrthoDB" id="3215388at2759"/>
<dbReference type="AlphaFoldDB" id="A0A0C3S119"/>
<feature type="compositionally biased region" description="Low complexity" evidence="1">
    <location>
        <begin position="10"/>
        <end position="34"/>
    </location>
</feature>
<reference evidence="2 3" key="1">
    <citation type="journal article" date="2014" name="PLoS Genet.">
        <title>Analysis of the Phlebiopsis gigantea genome, transcriptome and secretome provides insight into its pioneer colonization strategies of wood.</title>
        <authorList>
            <person name="Hori C."/>
            <person name="Ishida T."/>
            <person name="Igarashi K."/>
            <person name="Samejima M."/>
            <person name="Suzuki H."/>
            <person name="Master E."/>
            <person name="Ferreira P."/>
            <person name="Ruiz-Duenas F.J."/>
            <person name="Held B."/>
            <person name="Canessa P."/>
            <person name="Larrondo L.F."/>
            <person name="Schmoll M."/>
            <person name="Druzhinina I.S."/>
            <person name="Kubicek C.P."/>
            <person name="Gaskell J.A."/>
            <person name="Kersten P."/>
            <person name="St John F."/>
            <person name="Glasner J."/>
            <person name="Sabat G."/>
            <person name="Splinter BonDurant S."/>
            <person name="Syed K."/>
            <person name="Yadav J."/>
            <person name="Mgbeahuruike A.C."/>
            <person name="Kovalchuk A."/>
            <person name="Asiegbu F.O."/>
            <person name="Lackner G."/>
            <person name="Hoffmeister D."/>
            <person name="Rencoret J."/>
            <person name="Gutierrez A."/>
            <person name="Sun H."/>
            <person name="Lindquist E."/>
            <person name="Barry K."/>
            <person name="Riley R."/>
            <person name="Grigoriev I.V."/>
            <person name="Henrissat B."/>
            <person name="Kues U."/>
            <person name="Berka R.M."/>
            <person name="Martinez A.T."/>
            <person name="Covert S.F."/>
            <person name="Blanchette R.A."/>
            <person name="Cullen D."/>
        </authorList>
    </citation>
    <scope>NUCLEOTIDE SEQUENCE [LARGE SCALE GENOMIC DNA]</scope>
    <source>
        <strain evidence="2 3">11061_1 CR5-6</strain>
    </source>
</reference>
<dbReference type="HOGENOM" id="CLU_143651_0_0_1"/>
<feature type="region of interest" description="Disordered" evidence="1">
    <location>
        <begin position="1"/>
        <end position="34"/>
    </location>
</feature>
<gene>
    <name evidence="2" type="ORF">PHLGIDRAFT_130545</name>
</gene>
<protein>
    <submittedName>
        <fullName evidence="2">Uncharacterized protein</fullName>
    </submittedName>
</protein>
<organism evidence="2 3">
    <name type="scientific">Phlebiopsis gigantea (strain 11061_1 CR5-6)</name>
    <name type="common">White-rot fungus</name>
    <name type="synonym">Peniophora gigantea</name>
    <dbReference type="NCBI Taxonomy" id="745531"/>
    <lineage>
        <taxon>Eukaryota</taxon>
        <taxon>Fungi</taxon>
        <taxon>Dikarya</taxon>
        <taxon>Basidiomycota</taxon>
        <taxon>Agaricomycotina</taxon>
        <taxon>Agaricomycetes</taxon>
        <taxon>Polyporales</taxon>
        <taxon>Phanerochaetaceae</taxon>
        <taxon>Phlebiopsis</taxon>
    </lineage>
</organism>
<proteinExistence type="predicted"/>
<evidence type="ECO:0000313" key="3">
    <source>
        <dbReference type="Proteomes" id="UP000053257"/>
    </source>
</evidence>
<keyword evidence="3" id="KW-1185">Reference proteome</keyword>
<evidence type="ECO:0000256" key="1">
    <source>
        <dbReference type="SAM" id="MobiDB-lite"/>
    </source>
</evidence>
<dbReference type="Proteomes" id="UP000053257">
    <property type="component" value="Unassembled WGS sequence"/>
</dbReference>
<feature type="region of interest" description="Disordered" evidence="1">
    <location>
        <begin position="61"/>
        <end position="83"/>
    </location>
</feature>
<sequence>MLFNRKASFSASTETLSSVTSTSSSSTLLKKPSTQPKNYSAAFAALQNQYGFSGSAPAPVTLPRASKSKSTIAPSAQPSPKTTKDYEAAYGALCSSYGFGGAPAPSYTGKK</sequence>
<evidence type="ECO:0000313" key="2">
    <source>
        <dbReference type="EMBL" id="KIP02792.1"/>
    </source>
</evidence>
<feature type="compositionally biased region" description="Polar residues" evidence="1">
    <location>
        <begin position="68"/>
        <end position="81"/>
    </location>
</feature>